<gene>
    <name evidence="4" type="ORF">K8U61_01655</name>
</gene>
<protein>
    <submittedName>
        <fullName evidence="4">DUF4190 domain-containing protein</fullName>
    </submittedName>
</protein>
<evidence type="ECO:0000313" key="5">
    <source>
        <dbReference type="Proteomes" id="UP000780875"/>
    </source>
</evidence>
<comment type="caution">
    <text evidence="4">The sequence shown here is derived from an EMBL/GenBank/DDBJ whole genome shotgun (WGS) entry which is preliminary data.</text>
</comment>
<sequence length="116" mass="11490">MSYSEPPPPPPQYGAPVPPAGGMPPKNSGKAITSLVTGIVSLPMVCCWPLGVVLGILGIVFGVLARKDIATSSGALKGAGMALAGIICGAVALALIVIVLILAASGAIDTDFEYSS</sequence>
<feature type="region of interest" description="Disordered" evidence="1">
    <location>
        <begin position="1"/>
        <end position="25"/>
    </location>
</feature>
<dbReference type="Pfam" id="PF13828">
    <property type="entry name" value="DUF4190"/>
    <property type="match status" value="1"/>
</dbReference>
<dbReference type="InterPro" id="IPR025241">
    <property type="entry name" value="DUF4190"/>
</dbReference>
<proteinExistence type="predicted"/>
<accession>A0ABS7U7Z5</accession>
<organism evidence="4 5">
    <name type="scientific">Nocardioides mangrovi</name>
    <dbReference type="NCBI Taxonomy" id="2874580"/>
    <lineage>
        <taxon>Bacteria</taxon>
        <taxon>Bacillati</taxon>
        <taxon>Actinomycetota</taxon>
        <taxon>Actinomycetes</taxon>
        <taxon>Propionibacteriales</taxon>
        <taxon>Nocardioidaceae</taxon>
        <taxon>Nocardioides</taxon>
    </lineage>
</organism>
<dbReference type="RefSeq" id="WP_224121221.1">
    <property type="nucleotide sequence ID" value="NZ_JAIQZJ010000001.1"/>
</dbReference>
<keyword evidence="2" id="KW-0812">Transmembrane</keyword>
<keyword evidence="2" id="KW-1133">Transmembrane helix</keyword>
<feature type="transmembrane region" description="Helical" evidence="2">
    <location>
        <begin position="31"/>
        <end position="61"/>
    </location>
</feature>
<name>A0ABS7U7Z5_9ACTN</name>
<evidence type="ECO:0000313" key="4">
    <source>
        <dbReference type="EMBL" id="MBZ5736851.1"/>
    </source>
</evidence>
<keyword evidence="2" id="KW-0472">Membrane</keyword>
<reference evidence="4 5" key="1">
    <citation type="submission" date="2021-09" db="EMBL/GenBank/DDBJ databases">
        <title>Whole genome sequence of Nocardioides sp. GBK3QG-3.</title>
        <authorList>
            <person name="Tuo L."/>
        </authorList>
    </citation>
    <scope>NUCLEOTIDE SEQUENCE [LARGE SCALE GENOMIC DNA]</scope>
    <source>
        <strain evidence="4 5">GBK3QG-3</strain>
    </source>
</reference>
<dbReference type="EMBL" id="JAIQZJ010000001">
    <property type="protein sequence ID" value="MBZ5736851.1"/>
    <property type="molecule type" value="Genomic_DNA"/>
</dbReference>
<keyword evidence="5" id="KW-1185">Reference proteome</keyword>
<feature type="domain" description="DUF4190" evidence="3">
    <location>
        <begin position="31"/>
        <end position="98"/>
    </location>
</feature>
<feature type="transmembrane region" description="Helical" evidence="2">
    <location>
        <begin position="82"/>
        <end position="108"/>
    </location>
</feature>
<evidence type="ECO:0000256" key="1">
    <source>
        <dbReference type="SAM" id="MobiDB-lite"/>
    </source>
</evidence>
<feature type="compositionally biased region" description="Pro residues" evidence="1">
    <location>
        <begin position="1"/>
        <end position="22"/>
    </location>
</feature>
<evidence type="ECO:0000256" key="2">
    <source>
        <dbReference type="SAM" id="Phobius"/>
    </source>
</evidence>
<evidence type="ECO:0000259" key="3">
    <source>
        <dbReference type="Pfam" id="PF13828"/>
    </source>
</evidence>
<dbReference type="Proteomes" id="UP000780875">
    <property type="component" value="Unassembled WGS sequence"/>
</dbReference>